<evidence type="ECO:0008006" key="4">
    <source>
        <dbReference type="Google" id="ProtNLM"/>
    </source>
</evidence>
<dbReference type="Proteomes" id="UP000011777">
    <property type="component" value="Unassembled WGS sequence"/>
</dbReference>
<comment type="caution">
    <text evidence="2">The sequence shown here is derived from an EMBL/GenBank/DDBJ whole genome shotgun (WGS) entry which is preliminary data.</text>
</comment>
<reference evidence="2 3" key="1">
    <citation type="submission" date="2013-02" db="EMBL/GenBank/DDBJ databases">
        <title>Genome sequence of Candida maltosa Xu316, a potential industrial strain for xylitol and ethanol production.</title>
        <authorList>
            <person name="Yu J."/>
            <person name="Wang Q."/>
            <person name="Geng X."/>
            <person name="Bao W."/>
            <person name="He P."/>
            <person name="Cai J."/>
        </authorList>
    </citation>
    <scope>NUCLEOTIDE SEQUENCE [LARGE SCALE GENOMIC DNA]</scope>
    <source>
        <strain evidence="3">Xu316</strain>
    </source>
</reference>
<sequence>MKTEMIVNAPREKNQNQNQNNINPPPPKTMTSIDVSTRWRKNVLPSTYIPVLDKSSLFGILDRANKKSVIRFIILWTRLKNTQPKTPSNYTQNEFNNKILREVKSYSKEHFTISKRFIIEKVIHEYWSQGLNLLQISQIDCQLIVDNSVFAAQSWIYSTVKDMHNDTVPISINPQHFLQSLADNLSTLYTSYTYICKHPRLPVILIRIQVFDLNVSDATSKPHISSHRAQFFGVLVNSPHIIHSSNNESMIHKIVMESFERSLPQNRQNLLRLETPKNQFPIKSLDSMNILKGNNRHGNSLGIWTPYADGTVDMLPLGALENHQLLKKEESDSDNDDEEVEDPKMIRLKKIANLRFKGTVHGNKQLDHPQQINNQRKRKRKSDMDDDEGWEFCSMAPIQFTEFVIKEHVDSDKSDKEDNTRTSIRLKLSGSDVFGGMHELSVKSVVPEEMIVNPEEMPNWLTGEEGSKLGEIIDGQFIQKTD</sequence>
<dbReference type="EMBL" id="AOGT01001815">
    <property type="protein sequence ID" value="EMG46947.1"/>
    <property type="molecule type" value="Genomic_DNA"/>
</dbReference>
<dbReference type="GO" id="GO:0007059">
    <property type="term" value="P:chromosome segregation"/>
    <property type="evidence" value="ECO:0007669"/>
    <property type="project" value="InterPro"/>
</dbReference>
<feature type="non-terminal residue" evidence="2">
    <location>
        <position position="1"/>
    </location>
</feature>
<dbReference type="STRING" id="1245528.M3HHZ8"/>
<dbReference type="OrthoDB" id="6585699at2759"/>
<dbReference type="AlphaFoldDB" id="M3HHZ8"/>
<proteinExistence type="predicted"/>
<accession>M3HHZ8</accession>
<evidence type="ECO:0000256" key="1">
    <source>
        <dbReference type="SAM" id="MobiDB-lite"/>
    </source>
</evidence>
<protein>
    <recommendedName>
        <fullName evidence="4">CHL4-domain-containing protein</fullName>
    </recommendedName>
</protein>
<dbReference type="eggNOG" id="ENOG502QVRZ">
    <property type="taxonomic scope" value="Eukaryota"/>
</dbReference>
<evidence type="ECO:0000313" key="2">
    <source>
        <dbReference type="EMBL" id="EMG46947.1"/>
    </source>
</evidence>
<dbReference type="GO" id="GO:0034080">
    <property type="term" value="P:CENP-A containing chromatin assembly"/>
    <property type="evidence" value="ECO:0007669"/>
    <property type="project" value="InterPro"/>
</dbReference>
<organism evidence="2 3">
    <name type="scientific">Candida maltosa (strain Xu316)</name>
    <name type="common">Yeast</name>
    <dbReference type="NCBI Taxonomy" id="1245528"/>
    <lineage>
        <taxon>Eukaryota</taxon>
        <taxon>Fungi</taxon>
        <taxon>Dikarya</taxon>
        <taxon>Ascomycota</taxon>
        <taxon>Saccharomycotina</taxon>
        <taxon>Pichiomycetes</taxon>
        <taxon>Debaryomycetaceae</taxon>
        <taxon>Candida/Lodderomyces clade</taxon>
        <taxon>Candida</taxon>
    </lineage>
</organism>
<dbReference type="HOGENOM" id="CLU_031572_0_0_1"/>
<evidence type="ECO:0000313" key="3">
    <source>
        <dbReference type="Proteomes" id="UP000011777"/>
    </source>
</evidence>
<dbReference type="InterPro" id="IPR007902">
    <property type="entry name" value="Chl4/mis15/CENP-N"/>
</dbReference>
<dbReference type="Pfam" id="PF05238">
    <property type="entry name" value="CENP-N"/>
    <property type="match status" value="1"/>
</dbReference>
<dbReference type="OMA" id="HPASLRW"/>
<keyword evidence="3" id="KW-1185">Reference proteome</keyword>
<feature type="region of interest" description="Disordered" evidence="1">
    <location>
        <begin position="1"/>
        <end position="28"/>
    </location>
</feature>
<name>M3HHZ8_CANMX</name>
<dbReference type="Gene3D" id="3.10.20.720">
    <property type="match status" value="1"/>
</dbReference>
<gene>
    <name evidence="2" type="ORF">G210_2786</name>
</gene>
<feature type="region of interest" description="Disordered" evidence="1">
    <location>
        <begin position="359"/>
        <end position="388"/>
    </location>
</feature>